<dbReference type="AlphaFoldDB" id="A0AAD1Z4X2"/>
<dbReference type="Proteomes" id="UP000834106">
    <property type="component" value="Chromosome 6"/>
</dbReference>
<feature type="region of interest" description="Disordered" evidence="1">
    <location>
        <begin position="94"/>
        <end position="118"/>
    </location>
</feature>
<keyword evidence="4" id="KW-1185">Reference proteome</keyword>
<protein>
    <recommendedName>
        <fullName evidence="2">Protein ENHANCED DISEASE RESISTANCE 2 C-terminal domain-containing protein</fullName>
    </recommendedName>
</protein>
<evidence type="ECO:0000259" key="2">
    <source>
        <dbReference type="Pfam" id="PF07059"/>
    </source>
</evidence>
<feature type="compositionally biased region" description="Basic and acidic residues" evidence="1">
    <location>
        <begin position="105"/>
        <end position="118"/>
    </location>
</feature>
<dbReference type="InterPro" id="IPR009769">
    <property type="entry name" value="EDR2_C"/>
</dbReference>
<feature type="domain" description="Protein ENHANCED DISEASE RESISTANCE 2 C-terminal" evidence="2">
    <location>
        <begin position="3"/>
        <end position="48"/>
    </location>
</feature>
<organism evidence="3 4">
    <name type="scientific">Fraxinus pennsylvanica</name>
    <dbReference type="NCBI Taxonomy" id="56036"/>
    <lineage>
        <taxon>Eukaryota</taxon>
        <taxon>Viridiplantae</taxon>
        <taxon>Streptophyta</taxon>
        <taxon>Embryophyta</taxon>
        <taxon>Tracheophyta</taxon>
        <taxon>Spermatophyta</taxon>
        <taxon>Magnoliopsida</taxon>
        <taxon>eudicotyledons</taxon>
        <taxon>Gunneridae</taxon>
        <taxon>Pentapetalae</taxon>
        <taxon>asterids</taxon>
        <taxon>lamiids</taxon>
        <taxon>Lamiales</taxon>
        <taxon>Oleaceae</taxon>
        <taxon>Oleeae</taxon>
        <taxon>Fraxinus</taxon>
    </lineage>
</organism>
<evidence type="ECO:0000313" key="4">
    <source>
        <dbReference type="Proteomes" id="UP000834106"/>
    </source>
</evidence>
<dbReference type="InterPro" id="IPR045096">
    <property type="entry name" value="EDR2-like"/>
</dbReference>
<evidence type="ECO:0000313" key="3">
    <source>
        <dbReference type="EMBL" id="CAI9762874.1"/>
    </source>
</evidence>
<sequence>MSAVVANAIVQLAFGYTTLTVDLTSLIESQTESELSERIFGVVRFFELNTASARQVELHSEKRMGYLQSSLPMRYWKSLGQGFSQLITLGGQESETNSHAAHVNGDADHKSKSDANKL</sequence>
<dbReference type="EMBL" id="OU503041">
    <property type="protein sequence ID" value="CAI9762874.1"/>
    <property type="molecule type" value="Genomic_DNA"/>
</dbReference>
<dbReference type="PANTHER" id="PTHR12136:SF101">
    <property type="entry name" value="ENHANCED DISEASE RESISTANCE-LIKE PROTEIN (DUF1336)"/>
    <property type="match status" value="1"/>
</dbReference>
<dbReference type="Pfam" id="PF07059">
    <property type="entry name" value="EDR2_C"/>
    <property type="match status" value="1"/>
</dbReference>
<dbReference type="PANTHER" id="PTHR12136">
    <property type="entry name" value="ENHANCED DISEASE RESISTANCE-RELATED"/>
    <property type="match status" value="1"/>
</dbReference>
<evidence type="ECO:0000256" key="1">
    <source>
        <dbReference type="SAM" id="MobiDB-lite"/>
    </source>
</evidence>
<name>A0AAD1Z4X2_9LAMI</name>
<accession>A0AAD1Z4X2</accession>
<proteinExistence type="predicted"/>
<gene>
    <name evidence="3" type="ORF">FPE_LOCUS10304</name>
</gene>
<reference evidence="3" key="1">
    <citation type="submission" date="2023-05" db="EMBL/GenBank/DDBJ databases">
        <authorList>
            <person name="Huff M."/>
        </authorList>
    </citation>
    <scope>NUCLEOTIDE SEQUENCE</scope>
</reference>